<dbReference type="Gene3D" id="3.90.660.10">
    <property type="match status" value="1"/>
</dbReference>
<evidence type="ECO:0000256" key="4">
    <source>
        <dbReference type="ARBA" id="ARBA00022630"/>
    </source>
</evidence>
<evidence type="ECO:0000256" key="7">
    <source>
        <dbReference type="SAM" id="SignalP"/>
    </source>
</evidence>
<gene>
    <name evidence="9" type="ORF">Sradi_2675700</name>
</gene>
<feature type="chain" id="PRO_5043800288" evidence="7">
    <location>
        <begin position="24"/>
        <end position="392"/>
    </location>
</feature>
<evidence type="ECO:0000259" key="8">
    <source>
        <dbReference type="Pfam" id="PF01593"/>
    </source>
</evidence>
<dbReference type="PANTHER" id="PTHR10742:SF368">
    <property type="entry name" value="POLYAMINE OXIDASE 1"/>
    <property type="match status" value="1"/>
</dbReference>
<dbReference type="AlphaFoldDB" id="A0AAW2S6B6"/>
<organism evidence="9">
    <name type="scientific">Sesamum radiatum</name>
    <name type="common">Black benniseed</name>
    <dbReference type="NCBI Taxonomy" id="300843"/>
    <lineage>
        <taxon>Eukaryota</taxon>
        <taxon>Viridiplantae</taxon>
        <taxon>Streptophyta</taxon>
        <taxon>Embryophyta</taxon>
        <taxon>Tracheophyta</taxon>
        <taxon>Spermatophyta</taxon>
        <taxon>Magnoliopsida</taxon>
        <taxon>eudicotyledons</taxon>
        <taxon>Gunneridae</taxon>
        <taxon>Pentapetalae</taxon>
        <taxon>asterids</taxon>
        <taxon>lamiids</taxon>
        <taxon>Lamiales</taxon>
        <taxon>Pedaliaceae</taxon>
        <taxon>Sesamum</taxon>
    </lineage>
</organism>
<comment type="pathway">
    <text evidence="2">Amine and polyamine degradation; spermine degradation.</text>
</comment>
<comment type="similarity">
    <text evidence="3">Belongs to the flavin monoamine oxidase family.</text>
</comment>
<evidence type="ECO:0000313" key="9">
    <source>
        <dbReference type="EMBL" id="KAL0387939.1"/>
    </source>
</evidence>
<keyword evidence="5" id="KW-0274">FAD</keyword>
<reference evidence="9" key="2">
    <citation type="journal article" date="2024" name="Plant">
        <title>Genomic evolution and insights into agronomic trait innovations of Sesamum species.</title>
        <authorList>
            <person name="Miao H."/>
            <person name="Wang L."/>
            <person name="Qu L."/>
            <person name="Liu H."/>
            <person name="Sun Y."/>
            <person name="Le M."/>
            <person name="Wang Q."/>
            <person name="Wei S."/>
            <person name="Zheng Y."/>
            <person name="Lin W."/>
            <person name="Duan Y."/>
            <person name="Cao H."/>
            <person name="Xiong S."/>
            <person name="Wang X."/>
            <person name="Wei L."/>
            <person name="Li C."/>
            <person name="Ma Q."/>
            <person name="Ju M."/>
            <person name="Zhao R."/>
            <person name="Li G."/>
            <person name="Mu C."/>
            <person name="Tian Q."/>
            <person name="Mei H."/>
            <person name="Zhang T."/>
            <person name="Gao T."/>
            <person name="Zhang H."/>
        </authorList>
    </citation>
    <scope>NUCLEOTIDE SEQUENCE</scope>
    <source>
        <strain evidence="9">G02</strain>
    </source>
</reference>
<dbReference type="SUPFAM" id="SSF51905">
    <property type="entry name" value="FAD/NAD(P)-binding domain"/>
    <property type="match status" value="1"/>
</dbReference>
<evidence type="ECO:0000256" key="6">
    <source>
        <dbReference type="ARBA" id="ARBA00023002"/>
    </source>
</evidence>
<dbReference type="GO" id="GO:0006598">
    <property type="term" value="P:polyamine catabolic process"/>
    <property type="evidence" value="ECO:0007669"/>
    <property type="project" value="UniProtKB-ARBA"/>
</dbReference>
<dbReference type="Pfam" id="PF01593">
    <property type="entry name" value="Amino_oxidase"/>
    <property type="match status" value="2"/>
</dbReference>
<feature type="domain" description="Amine oxidase" evidence="8">
    <location>
        <begin position="208"/>
        <end position="346"/>
    </location>
</feature>
<dbReference type="GO" id="GO:0050660">
    <property type="term" value="F:flavin adenine dinucleotide binding"/>
    <property type="evidence" value="ECO:0007669"/>
    <property type="project" value="UniProtKB-ARBA"/>
</dbReference>
<dbReference type="SUPFAM" id="SSF54373">
    <property type="entry name" value="FAD-linked reductases, C-terminal domain"/>
    <property type="match status" value="1"/>
</dbReference>
<accession>A0AAW2S6B6</accession>
<comment type="cofactor">
    <cofactor evidence="1">
        <name>FAD</name>
        <dbReference type="ChEBI" id="CHEBI:57692"/>
    </cofactor>
</comment>
<evidence type="ECO:0000256" key="5">
    <source>
        <dbReference type="ARBA" id="ARBA00022827"/>
    </source>
</evidence>
<feature type="signal peptide" evidence="7">
    <location>
        <begin position="1"/>
        <end position="23"/>
    </location>
</feature>
<evidence type="ECO:0000256" key="1">
    <source>
        <dbReference type="ARBA" id="ARBA00001974"/>
    </source>
</evidence>
<dbReference type="PANTHER" id="PTHR10742">
    <property type="entry name" value="FLAVIN MONOAMINE OXIDASE"/>
    <property type="match status" value="1"/>
</dbReference>
<dbReference type="Gene3D" id="3.50.50.60">
    <property type="entry name" value="FAD/NAD(P)-binding domain"/>
    <property type="match status" value="1"/>
</dbReference>
<name>A0AAW2S6B6_SESRA</name>
<keyword evidence="7" id="KW-0732">Signal</keyword>
<keyword evidence="4" id="KW-0285">Flavoprotein</keyword>
<evidence type="ECO:0000256" key="3">
    <source>
        <dbReference type="ARBA" id="ARBA00005995"/>
    </source>
</evidence>
<dbReference type="EMBL" id="JACGWJ010000011">
    <property type="protein sequence ID" value="KAL0387939.1"/>
    <property type="molecule type" value="Genomic_DNA"/>
</dbReference>
<feature type="domain" description="Amine oxidase" evidence="8">
    <location>
        <begin position="18"/>
        <end position="109"/>
    </location>
</feature>
<protein>
    <submittedName>
        <fullName evidence="9">Polyamine oxidase 1</fullName>
    </submittedName>
</protein>
<dbReference type="FunFam" id="3.90.660.10:FF:000012">
    <property type="entry name" value="Polyamine oxidase 1"/>
    <property type="match status" value="1"/>
</dbReference>
<proteinExistence type="inferred from homology"/>
<dbReference type="GO" id="GO:0046592">
    <property type="term" value="F:polyamine oxidase activity"/>
    <property type="evidence" value="ECO:0007669"/>
    <property type="project" value="TreeGrafter"/>
</dbReference>
<dbReference type="InterPro" id="IPR036188">
    <property type="entry name" value="FAD/NAD-bd_sf"/>
</dbReference>
<reference evidence="9" key="1">
    <citation type="submission" date="2020-06" db="EMBL/GenBank/DDBJ databases">
        <authorList>
            <person name="Li T."/>
            <person name="Hu X."/>
            <person name="Zhang T."/>
            <person name="Song X."/>
            <person name="Zhang H."/>
            <person name="Dai N."/>
            <person name="Sheng W."/>
            <person name="Hou X."/>
            <person name="Wei L."/>
        </authorList>
    </citation>
    <scope>NUCLEOTIDE SEQUENCE</scope>
    <source>
        <strain evidence="9">G02</strain>
        <tissue evidence="9">Leaf</tissue>
    </source>
</reference>
<keyword evidence="6" id="KW-0560">Oxidoreductase</keyword>
<dbReference type="InterPro" id="IPR050281">
    <property type="entry name" value="Flavin_monoamine_oxidase"/>
</dbReference>
<comment type="caution">
    <text evidence="9">The sequence shown here is derived from an EMBL/GenBank/DDBJ whole genome shotgun (WGS) entry which is preliminary data.</text>
</comment>
<evidence type="ECO:0000256" key="2">
    <source>
        <dbReference type="ARBA" id="ARBA00004723"/>
    </source>
</evidence>
<dbReference type="InterPro" id="IPR002937">
    <property type="entry name" value="Amino_oxidase"/>
</dbReference>
<sequence length="392" mass="44695">MENPTRTRCSVLIVGAGISGIAAAKVLAENGVEDVVILEAADRIGGRIRKEEFGGVTVELGAGWIAGVGGKQMNPVWELAGRSNLRTCFSDYSSARYNIYDNTGKIFPSGVAAESYKKAVESAVAKLRNQDSDNPVDDETTTGPRSPIDLAIDFILHDFEMAEVEPISTYVDFGEKEFLVADERGYEHLLYKMAETFLFTQQGKILDTRLRLNKRWKTEAISNIDIMVYTKVFLKFPYKFWPCGPDKEFFIYAHERRGYYTFWQHMENAYLGSNILVVTLTNGESKRIEAQSDEETMREAMDVLRNMFGHDIPDAVDILVPRWWNNRFQRGSYSNYPIYVDRQLVDDIKVCIIYMIPIQNIGMVFLVVPKTRYTFSFAGTSGKDIFHRRAYE</sequence>